<protein>
    <submittedName>
        <fullName evidence="2">Uncharacterized protein</fullName>
    </submittedName>
</protein>
<gene>
    <name evidence="2" type="ORF">LAESUDRAFT_750532</name>
</gene>
<sequence length="211" mass="24151">MVGTTTTVAQYATLGNAGQVGVFFVASCGLGLLIVACFLMSNTKLVFEAQRYANVPSYSGRTIRTLGRQDLRRVTQAYQFASFFGPERSFFTERISYLATGDMKAGHRNRQDYLHFDSHIIFSHKAVQKERARSVKSRSLPHLARFCISRMLRLSSWEVGATEDPFAVKPSRFLAPDWPRHAFLPRLCLAWRYVRLVPSYPRFSSLWLRSR</sequence>
<dbReference type="Proteomes" id="UP000076871">
    <property type="component" value="Unassembled WGS sequence"/>
</dbReference>
<keyword evidence="1" id="KW-0812">Transmembrane</keyword>
<evidence type="ECO:0000256" key="1">
    <source>
        <dbReference type="SAM" id="Phobius"/>
    </source>
</evidence>
<evidence type="ECO:0000313" key="3">
    <source>
        <dbReference type="Proteomes" id="UP000076871"/>
    </source>
</evidence>
<keyword evidence="1" id="KW-1133">Transmembrane helix</keyword>
<feature type="transmembrane region" description="Helical" evidence="1">
    <location>
        <begin position="20"/>
        <end position="41"/>
    </location>
</feature>
<dbReference type="GeneID" id="63828636"/>
<dbReference type="RefSeq" id="XP_040763350.1">
    <property type="nucleotide sequence ID" value="XM_040911608.1"/>
</dbReference>
<keyword evidence="1" id="KW-0472">Membrane</keyword>
<proteinExistence type="predicted"/>
<keyword evidence="3" id="KW-1185">Reference proteome</keyword>
<dbReference type="AlphaFoldDB" id="A0A165DTM5"/>
<dbReference type="OrthoDB" id="1470350at2759"/>
<dbReference type="EMBL" id="KV427629">
    <property type="protein sequence ID" value="KZT05610.1"/>
    <property type="molecule type" value="Genomic_DNA"/>
</dbReference>
<dbReference type="InParanoid" id="A0A165DTM5"/>
<accession>A0A165DTM5</accession>
<reference evidence="2 3" key="1">
    <citation type="journal article" date="2016" name="Mol. Biol. Evol.">
        <title>Comparative Genomics of Early-Diverging Mushroom-Forming Fungi Provides Insights into the Origins of Lignocellulose Decay Capabilities.</title>
        <authorList>
            <person name="Nagy L.G."/>
            <person name="Riley R."/>
            <person name="Tritt A."/>
            <person name="Adam C."/>
            <person name="Daum C."/>
            <person name="Floudas D."/>
            <person name="Sun H."/>
            <person name="Yadav J.S."/>
            <person name="Pangilinan J."/>
            <person name="Larsson K.H."/>
            <person name="Matsuura K."/>
            <person name="Barry K."/>
            <person name="Labutti K."/>
            <person name="Kuo R."/>
            <person name="Ohm R.A."/>
            <person name="Bhattacharya S.S."/>
            <person name="Shirouzu T."/>
            <person name="Yoshinaga Y."/>
            <person name="Martin F.M."/>
            <person name="Grigoriev I.V."/>
            <person name="Hibbett D.S."/>
        </authorList>
    </citation>
    <scope>NUCLEOTIDE SEQUENCE [LARGE SCALE GENOMIC DNA]</scope>
    <source>
        <strain evidence="2 3">93-53</strain>
    </source>
</reference>
<organism evidence="2 3">
    <name type="scientific">Laetiporus sulphureus 93-53</name>
    <dbReference type="NCBI Taxonomy" id="1314785"/>
    <lineage>
        <taxon>Eukaryota</taxon>
        <taxon>Fungi</taxon>
        <taxon>Dikarya</taxon>
        <taxon>Basidiomycota</taxon>
        <taxon>Agaricomycotina</taxon>
        <taxon>Agaricomycetes</taxon>
        <taxon>Polyporales</taxon>
        <taxon>Laetiporus</taxon>
    </lineage>
</organism>
<evidence type="ECO:0000313" key="2">
    <source>
        <dbReference type="EMBL" id="KZT05610.1"/>
    </source>
</evidence>
<name>A0A165DTM5_9APHY</name>